<gene>
    <name evidence="2" type="ORF">SAMN05216184_101212</name>
</gene>
<dbReference type="Gene3D" id="3.10.180.10">
    <property type="entry name" value="2,3-Dihydroxybiphenyl 1,2-Dioxygenase, domain 1"/>
    <property type="match status" value="1"/>
</dbReference>
<accession>A0A2Y8ZZ28</accession>
<dbReference type="InterPro" id="IPR028973">
    <property type="entry name" value="PhnB-like"/>
</dbReference>
<dbReference type="PIRSF" id="PIRSF021700">
    <property type="entry name" value="3_dmu_93_MTrfase"/>
    <property type="match status" value="1"/>
</dbReference>
<dbReference type="GO" id="GO:0008168">
    <property type="term" value="F:methyltransferase activity"/>
    <property type="evidence" value="ECO:0007669"/>
    <property type="project" value="UniProtKB-KW"/>
</dbReference>
<sequence>MPDMSTCLWFDTEALEAAEHYVSVFPRSEIVEVMRWGENNPEQAGEPLSVSFRLDGRDFLALNGGPGRPFTEAVSIMVGCADQAEVDRYWSRLLEGGGRESMCGWLADRYGLSWQVVPTRLLELMRDPDPARAGRVAAAMMQMVKIDLAEIERAAA</sequence>
<dbReference type="PANTHER" id="PTHR33990">
    <property type="entry name" value="PROTEIN YJDN-RELATED"/>
    <property type="match status" value="1"/>
</dbReference>
<protein>
    <submittedName>
        <fullName evidence="2">Glyoxalase superfamily enzyme, possibly 3-demethylubiquinone-9 3-methyltransferase</fullName>
    </submittedName>
</protein>
<dbReference type="GO" id="GO:0032259">
    <property type="term" value="P:methylation"/>
    <property type="evidence" value="ECO:0007669"/>
    <property type="project" value="UniProtKB-KW"/>
</dbReference>
<proteinExistence type="predicted"/>
<dbReference type="Proteomes" id="UP000250222">
    <property type="component" value="Unassembled WGS sequence"/>
</dbReference>
<dbReference type="CDD" id="cd06588">
    <property type="entry name" value="PhnB_like"/>
    <property type="match status" value="1"/>
</dbReference>
<dbReference type="AlphaFoldDB" id="A0A2Y8ZZ28"/>
<dbReference type="EMBL" id="UETB01000001">
    <property type="protein sequence ID" value="SSA36548.1"/>
    <property type="molecule type" value="Genomic_DNA"/>
</dbReference>
<dbReference type="RefSeq" id="WP_110850734.1">
    <property type="nucleotide sequence ID" value="NZ_QKLZ01000001.1"/>
</dbReference>
<keyword evidence="2" id="KW-0830">Ubiquinone</keyword>
<dbReference type="InterPro" id="IPR009725">
    <property type="entry name" value="3_dmu_93_MTrfase"/>
</dbReference>
<dbReference type="Pfam" id="PF06983">
    <property type="entry name" value="3-dmu-9_3-mt"/>
    <property type="match status" value="1"/>
</dbReference>
<dbReference type="SUPFAM" id="SSF54593">
    <property type="entry name" value="Glyoxalase/Bleomycin resistance protein/Dihydroxybiphenyl dioxygenase"/>
    <property type="match status" value="1"/>
</dbReference>
<evidence type="ECO:0000259" key="1">
    <source>
        <dbReference type="Pfam" id="PF06983"/>
    </source>
</evidence>
<keyword evidence="2" id="KW-0808">Transferase</keyword>
<evidence type="ECO:0000313" key="3">
    <source>
        <dbReference type="Proteomes" id="UP000250222"/>
    </source>
</evidence>
<keyword evidence="3" id="KW-1185">Reference proteome</keyword>
<keyword evidence="2" id="KW-0489">Methyltransferase</keyword>
<dbReference type="OrthoDB" id="9806473at2"/>
<name>A0A2Y8ZZ28_9MICO</name>
<evidence type="ECO:0000313" key="2">
    <source>
        <dbReference type="EMBL" id="SSA36548.1"/>
    </source>
</evidence>
<reference evidence="2 3" key="1">
    <citation type="submission" date="2016-10" db="EMBL/GenBank/DDBJ databases">
        <authorList>
            <person name="Cai Z."/>
        </authorList>
    </citation>
    <scope>NUCLEOTIDE SEQUENCE [LARGE SCALE GENOMIC DNA]</scope>
    <source>
        <strain evidence="2 3">CGMCC 1.10826</strain>
    </source>
</reference>
<feature type="domain" description="PhnB-like" evidence="1">
    <location>
        <begin position="4"/>
        <end position="117"/>
    </location>
</feature>
<dbReference type="InterPro" id="IPR029068">
    <property type="entry name" value="Glyas_Bleomycin-R_OHBP_Dase"/>
</dbReference>
<organism evidence="2 3">
    <name type="scientific">Georgenia satyanarayanai</name>
    <dbReference type="NCBI Taxonomy" id="860221"/>
    <lineage>
        <taxon>Bacteria</taxon>
        <taxon>Bacillati</taxon>
        <taxon>Actinomycetota</taxon>
        <taxon>Actinomycetes</taxon>
        <taxon>Micrococcales</taxon>
        <taxon>Bogoriellaceae</taxon>
        <taxon>Georgenia</taxon>
    </lineage>
</organism>
<dbReference type="PANTHER" id="PTHR33990:SF2">
    <property type="entry name" value="PHNB-LIKE DOMAIN-CONTAINING PROTEIN"/>
    <property type="match status" value="1"/>
</dbReference>